<keyword evidence="1" id="KW-0472">Membrane</keyword>
<organism evidence="3 4">
    <name type="scientific">Sinanaerobacter chloroacetimidivorans</name>
    <dbReference type="NCBI Taxonomy" id="2818044"/>
    <lineage>
        <taxon>Bacteria</taxon>
        <taxon>Bacillati</taxon>
        <taxon>Bacillota</taxon>
        <taxon>Clostridia</taxon>
        <taxon>Peptostreptococcales</taxon>
        <taxon>Anaerovoracaceae</taxon>
        <taxon>Sinanaerobacter</taxon>
    </lineage>
</organism>
<keyword evidence="2" id="KW-0732">Signal</keyword>
<gene>
    <name evidence="3" type="ORF">KCX82_10915</name>
</gene>
<keyword evidence="4" id="KW-1185">Reference proteome</keyword>
<proteinExistence type="predicted"/>
<feature type="signal peptide" evidence="2">
    <location>
        <begin position="1"/>
        <end position="27"/>
    </location>
</feature>
<keyword evidence="1" id="KW-1133">Transmembrane helix</keyword>
<dbReference type="Proteomes" id="UP000675664">
    <property type="component" value="Unassembled WGS sequence"/>
</dbReference>
<reference evidence="3" key="1">
    <citation type="submission" date="2021-04" db="EMBL/GenBank/DDBJ databases">
        <title>Sinoanaerobacter chloroacetimidivorans sp. nov., an obligate anaerobic bacterium isolated from anaerobic sludge.</title>
        <authorList>
            <person name="Bao Y."/>
        </authorList>
    </citation>
    <scope>NUCLEOTIDE SEQUENCE</scope>
    <source>
        <strain evidence="3">BAD-6</strain>
    </source>
</reference>
<dbReference type="RefSeq" id="WP_227018513.1">
    <property type="nucleotide sequence ID" value="NZ_JAGSND010000006.1"/>
</dbReference>
<accession>A0A8J8B169</accession>
<evidence type="ECO:0000313" key="3">
    <source>
        <dbReference type="EMBL" id="MBR0598388.1"/>
    </source>
</evidence>
<keyword evidence="1" id="KW-0812">Transmembrane</keyword>
<feature type="transmembrane region" description="Helical" evidence="1">
    <location>
        <begin position="179"/>
        <end position="206"/>
    </location>
</feature>
<protein>
    <submittedName>
        <fullName evidence="3">Uncharacterized protein</fullName>
    </submittedName>
</protein>
<dbReference type="AlphaFoldDB" id="A0A8J8B169"/>
<comment type="caution">
    <text evidence="3">The sequence shown here is derived from an EMBL/GenBank/DDBJ whole genome shotgun (WGS) entry which is preliminary data.</text>
</comment>
<evidence type="ECO:0000313" key="4">
    <source>
        <dbReference type="Proteomes" id="UP000675664"/>
    </source>
</evidence>
<sequence>MKKLMRKSAIFLLVAIMLMSSVTLSFANTNQLGLFNRTLAMNIGLSISNETLNKDGSKSFTTYNEAADVTSYFTQTNQNNGDIIYKIVEGEKQDEVTIKQDGSLYLDGVPVTFTKVSNGETKTDMLDINQPNIIVPNAQQVHSSTNPPSGTTSQQFSDYRGLNSTVVSFGDKLITQLTIGALGIIIGAYGGMGVTIGVMVAGAIYASMVAMNPTANALSIKDYTYWHYNGFNCSPGTSAEKHFMYYYAYQNFTGLIDDSIYYRIWTY</sequence>
<evidence type="ECO:0000256" key="2">
    <source>
        <dbReference type="SAM" id="SignalP"/>
    </source>
</evidence>
<evidence type="ECO:0000256" key="1">
    <source>
        <dbReference type="SAM" id="Phobius"/>
    </source>
</evidence>
<name>A0A8J8B169_9FIRM</name>
<feature type="chain" id="PRO_5035155459" evidence="2">
    <location>
        <begin position="28"/>
        <end position="267"/>
    </location>
</feature>
<reference evidence="3" key="2">
    <citation type="submission" date="2021-04" db="EMBL/GenBank/DDBJ databases">
        <authorList>
            <person name="Liu J."/>
        </authorList>
    </citation>
    <scope>NUCLEOTIDE SEQUENCE</scope>
    <source>
        <strain evidence="3">BAD-6</strain>
    </source>
</reference>
<dbReference type="EMBL" id="JAGSND010000006">
    <property type="protein sequence ID" value="MBR0598388.1"/>
    <property type="molecule type" value="Genomic_DNA"/>
</dbReference>